<comment type="caution">
    <text evidence="2">The sequence shown here is derived from an EMBL/GenBank/DDBJ whole genome shotgun (WGS) entry which is preliminary data.</text>
</comment>
<evidence type="ECO:0000313" key="2">
    <source>
        <dbReference type="EMBL" id="MCK8480930.1"/>
    </source>
</evidence>
<dbReference type="EMBL" id="JALPQF010000008">
    <property type="protein sequence ID" value="MCK8480930.1"/>
    <property type="molecule type" value="Genomic_DNA"/>
</dbReference>
<protein>
    <recommendedName>
        <fullName evidence="4">FlgO domain-containing protein</fullName>
    </recommendedName>
</protein>
<organism evidence="2 3">
    <name type="scientific">Psychroserpens algicola</name>
    <dbReference type="NCBI Taxonomy" id="1719034"/>
    <lineage>
        <taxon>Bacteria</taxon>
        <taxon>Pseudomonadati</taxon>
        <taxon>Bacteroidota</taxon>
        <taxon>Flavobacteriia</taxon>
        <taxon>Flavobacteriales</taxon>
        <taxon>Flavobacteriaceae</taxon>
        <taxon>Psychroserpens</taxon>
    </lineage>
</organism>
<dbReference type="RefSeq" id="WP_248412959.1">
    <property type="nucleotide sequence ID" value="NZ_JALPQF010000008.1"/>
</dbReference>
<sequence>MNKLQTSVLVLFFFTIQMSHAQDFDNSISKVIESISSDLNEKGNENFQIAIYPFKYNKENEDVLAEYVNEEFWDIMPKSAINYEVMDRATFDEYFQEHSLKSKGLIDPKTEKQFGMLIAADAYITGKVYVFNSIIRLRVTVTDTQTGKIITTASGKLPITYDIATYMGLKNWKEKKIEAEKNKSSNPNCDKENVGDICFQNNSTSMYEIKIQDIDRTISSIHREITIDTKEYGCFKNLPAQAYSYRFRLKNSSGISYKKGNFYINICQSKVIELE</sequence>
<name>A0ABT0H995_9FLAO</name>
<proteinExistence type="predicted"/>
<dbReference type="Proteomes" id="UP001203687">
    <property type="component" value="Unassembled WGS sequence"/>
</dbReference>
<dbReference type="Gene3D" id="3.40.50.10610">
    <property type="entry name" value="ABC-type transport auxiliary lipoprotein component"/>
    <property type="match status" value="1"/>
</dbReference>
<evidence type="ECO:0000313" key="3">
    <source>
        <dbReference type="Proteomes" id="UP001203687"/>
    </source>
</evidence>
<keyword evidence="3" id="KW-1185">Reference proteome</keyword>
<feature type="signal peptide" evidence="1">
    <location>
        <begin position="1"/>
        <end position="21"/>
    </location>
</feature>
<accession>A0ABT0H995</accession>
<gene>
    <name evidence="2" type="ORF">MUY34_09865</name>
</gene>
<evidence type="ECO:0008006" key="4">
    <source>
        <dbReference type="Google" id="ProtNLM"/>
    </source>
</evidence>
<evidence type="ECO:0000256" key="1">
    <source>
        <dbReference type="SAM" id="SignalP"/>
    </source>
</evidence>
<feature type="chain" id="PRO_5047371149" description="FlgO domain-containing protein" evidence="1">
    <location>
        <begin position="22"/>
        <end position="275"/>
    </location>
</feature>
<reference evidence="2" key="1">
    <citation type="submission" date="2022-04" db="EMBL/GenBank/DDBJ databases">
        <authorList>
            <person name="Ren T."/>
        </authorList>
    </citation>
    <scope>NUCLEOTIDE SEQUENCE</scope>
    <source>
        <strain evidence="2">F63249</strain>
    </source>
</reference>
<keyword evidence="1" id="KW-0732">Signal</keyword>